<dbReference type="Pfam" id="PF07890">
    <property type="entry name" value="Rrp15p"/>
    <property type="match status" value="1"/>
</dbReference>
<dbReference type="GO" id="GO:0006364">
    <property type="term" value="P:rRNA processing"/>
    <property type="evidence" value="ECO:0007669"/>
    <property type="project" value="InterPro"/>
</dbReference>
<sequence length="270" mass="30956">MARPSKKQKTSQKKEAPKDAFVDDASEEDEDMDVGTEEEQITGSGDEDSQQDDDDEDLNDEYDLDDDEENDNTDNSQKAQNDNTEDTEDEENDEDEQDDSEEEDDIEDINKLKNKADKKKKKKKTKKVAREAGLNVKETQEELSQHIAKIMGIKVEDKNHLKSAYPVLAKAKGKARSLMTQLEKWKKEETENLQKKTENTIILEKNHTVPTLATYANEKMLSAVATQGVVKLLNHVMESKRKAKEGTKEKKYDDAYEILKKFEGNKYLQF</sequence>
<evidence type="ECO:0000313" key="3">
    <source>
        <dbReference type="Proteomes" id="UP001431209"/>
    </source>
</evidence>
<feature type="compositionally biased region" description="Basic residues" evidence="1">
    <location>
        <begin position="1"/>
        <end position="11"/>
    </location>
</feature>
<feature type="compositionally biased region" description="Basic and acidic residues" evidence="1">
    <location>
        <begin position="12"/>
        <end position="21"/>
    </location>
</feature>
<feature type="compositionally biased region" description="Low complexity" evidence="1">
    <location>
        <begin position="73"/>
        <end position="82"/>
    </location>
</feature>
<protein>
    <recommendedName>
        <fullName evidence="4">RRP15-like protein</fullName>
    </recommendedName>
</protein>
<feature type="compositionally biased region" description="Basic residues" evidence="1">
    <location>
        <begin position="116"/>
        <end position="127"/>
    </location>
</feature>
<dbReference type="AlphaFoldDB" id="A0AAW2YSG5"/>
<comment type="caution">
    <text evidence="2">The sequence shown here is derived from an EMBL/GenBank/DDBJ whole genome shotgun (WGS) entry which is preliminary data.</text>
</comment>
<reference evidence="2 3" key="1">
    <citation type="submission" date="2024-03" db="EMBL/GenBank/DDBJ databases">
        <title>The Acrasis kona genome and developmental transcriptomes reveal deep origins of eukaryotic multicellular pathways.</title>
        <authorList>
            <person name="Sheikh S."/>
            <person name="Fu C.-J."/>
            <person name="Brown M.W."/>
            <person name="Baldauf S.L."/>
        </authorList>
    </citation>
    <scope>NUCLEOTIDE SEQUENCE [LARGE SCALE GENOMIC DNA]</scope>
    <source>
        <strain evidence="2 3">ATCC MYA-3509</strain>
    </source>
</reference>
<keyword evidence="3" id="KW-1185">Reference proteome</keyword>
<feature type="compositionally biased region" description="Acidic residues" evidence="1">
    <location>
        <begin position="22"/>
        <end position="72"/>
    </location>
</feature>
<feature type="region of interest" description="Disordered" evidence="1">
    <location>
        <begin position="1"/>
        <end position="130"/>
    </location>
</feature>
<dbReference type="Proteomes" id="UP001431209">
    <property type="component" value="Unassembled WGS sequence"/>
</dbReference>
<evidence type="ECO:0008006" key="4">
    <source>
        <dbReference type="Google" id="ProtNLM"/>
    </source>
</evidence>
<organism evidence="2 3">
    <name type="scientific">Acrasis kona</name>
    <dbReference type="NCBI Taxonomy" id="1008807"/>
    <lineage>
        <taxon>Eukaryota</taxon>
        <taxon>Discoba</taxon>
        <taxon>Heterolobosea</taxon>
        <taxon>Tetramitia</taxon>
        <taxon>Eutetramitia</taxon>
        <taxon>Acrasidae</taxon>
        <taxon>Acrasis</taxon>
    </lineage>
</organism>
<proteinExistence type="predicted"/>
<gene>
    <name evidence="2" type="ORF">AKO1_000863</name>
</gene>
<evidence type="ECO:0000313" key="2">
    <source>
        <dbReference type="EMBL" id="KAL0480024.1"/>
    </source>
</evidence>
<dbReference type="EMBL" id="JAOPGA020000620">
    <property type="protein sequence ID" value="KAL0480024.1"/>
    <property type="molecule type" value="Genomic_DNA"/>
</dbReference>
<name>A0AAW2YSG5_9EUKA</name>
<dbReference type="InterPro" id="IPR012459">
    <property type="entry name" value="Rrp15"/>
</dbReference>
<evidence type="ECO:0000256" key="1">
    <source>
        <dbReference type="SAM" id="MobiDB-lite"/>
    </source>
</evidence>
<feature type="compositionally biased region" description="Acidic residues" evidence="1">
    <location>
        <begin position="83"/>
        <end position="107"/>
    </location>
</feature>
<accession>A0AAW2YSG5</accession>